<dbReference type="Proteomes" id="UP000189935">
    <property type="component" value="Chromosome I"/>
</dbReference>
<proteinExistence type="predicted"/>
<name>A0A1M6LJ54_9BRAD</name>
<dbReference type="AlphaFoldDB" id="A0A1M6LJ54"/>
<protein>
    <submittedName>
        <fullName evidence="1">Uncharacterized protein</fullName>
    </submittedName>
</protein>
<sequence length="70" mass="8219">MTDQFNDKHLLWWVLRAIDACRSDGTRRDTLLSETMWKNLRAPDWVLPAIREKYQQFDPGRPVPKHGSGP</sequence>
<organism evidence="1 2">
    <name type="scientific">Bradyrhizobium lablabi</name>
    <dbReference type="NCBI Taxonomy" id="722472"/>
    <lineage>
        <taxon>Bacteria</taxon>
        <taxon>Pseudomonadati</taxon>
        <taxon>Pseudomonadota</taxon>
        <taxon>Alphaproteobacteria</taxon>
        <taxon>Hyphomicrobiales</taxon>
        <taxon>Nitrobacteraceae</taxon>
        <taxon>Bradyrhizobium</taxon>
    </lineage>
</organism>
<reference evidence="1 2" key="1">
    <citation type="submission" date="2016-11" db="EMBL/GenBank/DDBJ databases">
        <authorList>
            <person name="Jaros S."/>
            <person name="Januszkiewicz K."/>
            <person name="Wedrychowicz H."/>
        </authorList>
    </citation>
    <scope>NUCLEOTIDE SEQUENCE [LARGE SCALE GENOMIC DNA]</scope>
    <source>
        <strain evidence="1 2">GAS499</strain>
    </source>
</reference>
<evidence type="ECO:0000313" key="1">
    <source>
        <dbReference type="EMBL" id="SHJ71215.1"/>
    </source>
</evidence>
<dbReference type="RefSeq" id="WP_154071163.1">
    <property type="nucleotide sequence ID" value="NZ_LT670844.1"/>
</dbReference>
<evidence type="ECO:0000313" key="2">
    <source>
        <dbReference type="Proteomes" id="UP000189935"/>
    </source>
</evidence>
<accession>A0A1M6LJ54</accession>
<dbReference type="EMBL" id="LT670844">
    <property type="protein sequence ID" value="SHJ71215.1"/>
    <property type="molecule type" value="Genomic_DNA"/>
</dbReference>
<gene>
    <name evidence="1" type="ORF">SAMN05444159_1291</name>
</gene>